<sequence>MGRMTKSRHGKLYIDDAGWGPEAGSIEYGYRVPFGGIHVFIGKISEPGPKPDICTDIIETAQRARPACVQPAVKRAFMGVIHGAESEDSMIMDRAVVQAPDLMGRVMVEEVPVQVSTVDAAAVAGAEAKVDGGGRAPTFARRKEEDDEKGHEGGKLKGPFGFIYKLGDVPRTHDPVELGEEFRQHDARSRRPHATVGYPRTREEEMGRSMRGLLAVVAFAAVLRLGLVGANFADLCDITWEPQNAAMTDGGEHLTLSLVSNISGSMLRTKKTFIYGSISTLIKLVKGNSAGTVTTYYTSSVGDDHDEIDFEFLGNETGQPYTIHTNVFADGVGAKEVQFYPWWFVDSIPIRVFRNYASKGVPFPTKRPMYGFSSIWSADDWATQGGRVKTDWAKAPFVAEYDNMGLDVCECLSTDAECAARCNKDTPPEPSQLTKEQMRQLRAVQLGYTIYDYCVNGKGPVPPECSMPQY</sequence>
<dbReference type="EMBL" id="KD190278">
    <property type="protein sequence ID" value="EMS53791.1"/>
    <property type="molecule type" value="Genomic_DNA"/>
</dbReference>
<dbReference type="STRING" id="4572.M7Z2S7"/>
<evidence type="ECO:0000256" key="1">
    <source>
        <dbReference type="ARBA" id="ARBA00022801"/>
    </source>
</evidence>
<dbReference type="PROSITE" id="PS51762">
    <property type="entry name" value="GH16_2"/>
    <property type="match status" value="1"/>
</dbReference>
<dbReference type="InterPro" id="IPR000757">
    <property type="entry name" value="Beta-glucanase-like"/>
</dbReference>
<evidence type="ECO:0000313" key="5">
    <source>
        <dbReference type="EMBL" id="EMS53791.1"/>
    </source>
</evidence>
<gene>
    <name evidence="5" type="ORF">TRIUR3_33435</name>
</gene>
<feature type="domain" description="GH16" evidence="4">
    <location>
        <begin position="169"/>
        <end position="401"/>
    </location>
</feature>
<evidence type="ECO:0000256" key="2">
    <source>
        <dbReference type="ARBA" id="ARBA00023295"/>
    </source>
</evidence>
<reference evidence="5" key="1">
    <citation type="journal article" date="2013" name="Nature">
        <title>Draft genome of the wheat A-genome progenitor Triticum urartu.</title>
        <authorList>
            <person name="Ling H.Q."/>
            <person name="Zhao S."/>
            <person name="Liu D."/>
            <person name="Wang J."/>
            <person name="Sun H."/>
            <person name="Zhang C."/>
            <person name="Fan H."/>
            <person name="Li D."/>
            <person name="Dong L."/>
            <person name="Tao Y."/>
            <person name="Gao C."/>
            <person name="Wu H."/>
            <person name="Li Y."/>
            <person name="Cui Y."/>
            <person name="Guo X."/>
            <person name="Zheng S."/>
            <person name="Wang B."/>
            <person name="Yu K."/>
            <person name="Liang Q."/>
            <person name="Yang W."/>
            <person name="Lou X."/>
            <person name="Chen J."/>
            <person name="Feng M."/>
            <person name="Jian J."/>
            <person name="Zhang X."/>
            <person name="Luo G."/>
            <person name="Jiang Y."/>
            <person name="Liu J."/>
            <person name="Wang Z."/>
            <person name="Sha Y."/>
            <person name="Zhang B."/>
            <person name="Wu H."/>
            <person name="Tang D."/>
            <person name="Shen Q."/>
            <person name="Xue P."/>
            <person name="Zou S."/>
            <person name="Wang X."/>
            <person name="Liu X."/>
            <person name="Wang F."/>
            <person name="Yang Y."/>
            <person name="An X."/>
            <person name="Dong Z."/>
            <person name="Zhang K."/>
            <person name="Zhang X."/>
            <person name="Luo M.C."/>
            <person name="Dvorak J."/>
            <person name="Tong Y."/>
            <person name="Wang J."/>
            <person name="Yang H."/>
            <person name="Li Z."/>
            <person name="Wang D."/>
            <person name="Zhang A."/>
            <person name="Wang J."/>
        </authorList>
    </citation>
    <scope>NUCLEOTIDE SEQUENCE</scope>
</reference>
<dbReference type="PROSITE" id="PS01034">
    <property type="entry name" value="GH16_1"/>
    <property type="match status" value="1"/>
</dbReference>
<dbReference type="Pfam" id="PF00722">
    <property type="entry name" value="Glyco_hydro_16"/>
    <property type="match status" value="2"/>
</dbReference>
<keyword evidence="2" id="KW-0326">Glycosidase</keyword>
<dbReference type="eggNOG" id="ENOG502QS5E">
    <property type="taxonomic scope" value="Eukaryota"/>
</dbReference>
<dbReference type="AlphaFoldDB" id="M7Z2S7"/>
<feature type="compositionally biased region" description="Basic and acidic residues" evidence="3">
    <location>
        <begin position="141"/>
        <end position="155"/>
    </location>
</feature>
<name>M7Z2S7_TRIUA</name>
<dbReference type="InterPro" id="IPR044791">
    <property type="entry name" value="Beta-glucanase/XTH"/>
</dbReference>
<dbReference type="InterPro" id="IPR008263">
    <property type="entry name" value="GH16_AS"/>
</dbReference>
<feature type="region of interest" description="Disordered" evidence="3">
    <location>
        <begin position="133"/>
        <end position="155"/>
    </location>
</feature>
<evidence type="ECO:0000256" key="3">
    <source>
        <dbReference type="SAM" id="MobiDB-lite"/>
    </source>
</evidence>
<dbReference type="GO" id="GO:0005975">
    <property type="term" value="P:carbohydrate metabolic process"/>
    <property type="evidence" value="ECO:0007669"/>
    <property type="project" value="InterPro"/>
</dbReference>
<dbReference type="PANTHER" id="PTHR31062">
    <property type="entry name" value="XYLOGLUCAN ENDOTRANSGLUCOSYLASE/HYDROLASE PROTEIN 8-RELATED"/>
    <property type="match status" value="1"/>
</dbReference>
<dbReference type="GO" id="GO:0004553">
    <property type="term" value="F:hydrolase activity, hydrolyzing O-glycosyl compounds"/>
    <property type="evidence" value="ECO:0007669"/>
    <property type="project" value="InterPro"/>
</dbReference>
<evidence type="ECO:0000259" key="4">
    <source>
        <dbReference type="PROSITE" id="PS51762"/>
    </source>
</evidence>
<dbReference type="SUPFAM" id="SSF49899">
    <property type="entry name" value="Concanavalin A-like lectins/glucanases"/>
    <property type="match status" value="1"/>
</dbReference>
<organism evidence="5">
    <name type="scientific">Triticum urartu</name>
    <name type="common">Red wild einkorn</name>
    <name type="synonym">Crithodium urartu</name>
    <dbReference type="NCBI Taxonomy" id="4572"/>
    <lineage>
        <taxon>Eukaryota</taxon>
        <taxon>Viridiplantae</taxon>
        <taxon>Streptophyta</taxon>
        <taxon>Embryophyta</taxon>
        <taxon>Tracheophyta</taxon>
        <taxon>Spermatophyta</taxon>
        <taxon>Magnoliopsida</taxon>
        <taxon>Liliopsida</taxon>
        <taxon>Poales</taxon>
        <taxon>Poaceae</taxon>
        <taxon>BOP clade</taxon>
        <taxon>Pooideae</taxon>
        <taxon>Triticodae</taxon>
        <taxon>Triticeae</taxon>
        <taxon>Triticinae</taxon>
        <taxon>Triticum</taxon>
    </lineage>
</organism>
<accession>M7Z2S7</accession>
<proteinExistence type="predicted"/>
<dbReference type="InterPro" id="IPR013320">
    <property type="entry name" value="ConA-like_dom_sf"/>
</dbReference>
<keyword evidence="1 5" id="KW-0378">Hydrolase</keyword>
<dbReference type="Gene3D" id="2.60.120.200">
    <property type="match status" value="2"/>
</dbReference>
<protein>
    <submittedName>
        <fullName evidence="5">Putative xyloglucan endotransglucosylase/hydrolase protein 26</fullName>
    </submittedName>
</protein>